<dbReference type="EMBL" id="CADCUQ010000685">
    <property type="protein sequence ID" value="CAA9422904.1"/>
    <property type="molecule type" value="Genomic_DNA"/>
</dbReference>
<feature type="transmembrane region" description="Helical" evidence="1">
    <location>
        <begin position="120"/>
        <end position="142"/>
    </location>
</feature>
<protein>
    <recommendedName>
        <fullName evidence="3">Integral membrane protein</fullName>
    </recommendedName>
</protein>
<feature type="transmembrane region" description="Helical" evidence="1">
    <location>
        <begin position="90"/>
        <end position="108"/>
    </location>
</feature>
<feature type="transmembrane region" description="Helical" evidence="1">
    <location>
        <begin position="41"/>
        <end position="61"/>
    </location>
</feature>
<dbReference type="AlphaFoldDB" id="A0A6J4PSP0"/>
<evidence type="ECO:0000313" key="2">
    <source>
        <dbReference type="EMBL" id="CAA9422904.1"/>
    </source>
</evidence>
<proteinExistence type="predicted"/>
<feature type="transmembrane region" description="Helical" evidence="1">
    <location>
        <begin position="148"/>
        <end position="164"/>
    </location>
</feature>
<evidence type="ECO:0000256" key="1">
    <source>
        <dbReference type="SAM" id="Phobius"/>
    </source>
</evidence>
<accession>A0A6J4PSP0</accession>
<evidence type="ECO:0008006" key="3">
    <source>
        <dbReference type="Google" id="ProtNLM"/>
    </source>
</evidence>
<keyword evidence="1" id="KW-1133">Transmembrane helix</keyword>
<sequence>MPEPVTLMFWTARAAAALYAAALALLLLGGGRSWRYPAARAAYTAGCGLLWVHVGLAFHVAHGWSHADAVRVTAERTAELTGVRSGFGVYLNYLFMAVWAADAAYWWRAGHARYLGRPRGVTLVVHGFLLFIAFNAAVVFVAGTARHAGAAVVALLAVLAILAMRRRHRR</sequence>
<reference evidence="2" key="1">
    <citation type="submission" date="2020-02" db="EMBL/GenBank/DDBJ databases">
        <authorList>
            <person name="Meier V. D."/>
        </authorList>
    </citation>
    <scope>NUCLEOTIDE SEQUENCE</scope>
    <source>
        <strain evidence="2">AVDCRST_MAG64</strain>
    </source>
</reference>
<organism evidence="2">
    <name type="scientific">uncultured Phycisphaerae bacterium</name>
    <dbReference type="NCBI Taxonomy" id="904963"/>
    <lineage>
        <taxon>Bacteria</taxon>
        <taxon>Pseudomonadati</taxon>
        <taxon>Planctomycetota</taxon>
        <taxon>Phycisphaerae</taxon>
        <taxon>environmental samples</taxon>
    </lineage>
</organism>
<keyword evidence="1" id="KW-0812">Transmembrane</keyword>
<keyword evidence="1" id="KW-0472">Membrane</keyword>
<gene>
    <name evidence="2" type="ORF">AVDCRST_MAG64-2998</name>
</gene>
<feature type="transmembrane region" description="Helical" evidence="1">
    <location>
        <begin position="6"/>
        <end position="29"/>
    </location>
</feature>
<name>A0A6J4PSP0_9BACT</name>